<proteinExistence type="predicted"/>
<comment type="caution">
    <text evidence="1">The sequence shown here is derived from an EMBL/GenBank/DDBJ whole genome shotgun (WGS) entry which is preliminary data.</text>
</comment>
<name>A0A0G1DEL6_9BACT</name>
<dbReference type="EMBL" id="LCFP01000012">
    <property type="protein sequence ID" value="KKS96057.1"/>
    <property type="molecule type" value="Genomic_DNA"/>
</dbReference>
<dbReference type="STRING" id="1618443.UV73_C0012G0085"/>
<evidence type="ECO:0000313" key="1">
    <source>
        <dbReference type="EMBL" id="KKS96057.1"/>
    </source>
</evidence>
<protein>
    <submittedName>
        <fullName evidence="1">Uncharacterized protein</fullName>
    </submittedName>
</protein>
<organism evidence="1 2">
    <name type="scientific">Candidatus Gottesmanbacteria bacterium GW2011_GWA2_43_14</name>
    <dbReference type="NCBI Taxonomy" id="1618443"/>
    <lineage>
        <taxon>Bacteria</taxon>
        <taxon>Candidatus Gottesmaniibacteriota</taxon>
    </lineage>
</organism>
<gene>
    <name evidence="1" type="ORF">UV73_C0012G0085</name>
</gene>
<evidence type="ECO:0000313" key="2">
    <source>
        <dbReference type="Proteomes" id="UP000034894"/>
    </source>
</evidence>
<dbReference type="Proteomes" id="UP000034894">
    <property type="component" value="Unassembled WGS sequence"/>
</dbReference>
<accession>A0A0G1DEL6</accession>
<reference evidence="1 2" key="1">
    <citation type="journal article" date="2015" name="Nature">
        <title>rRNA introns, odd ribosomes, and small enigmatic genomes across a large radiation of phyla.</title>
        <authorList>
            <person name="Brown C.T."/>
            <person name="Hug L.A."/>
            <person name="Thomas B.C."/>
            <person name="Sharon I."/>
            <person name="Castelle C.J."/>
            <person name="Singh A."/>
            <person name="Wilkins M.J."/>
            <person name="Williams K.H."/>
            <person name="Banfield J.F."/>
        </authorList>
    </citation>
    <scope>NUCLEOTIDE SEQUENCE [LARGE SCALE GENOMIC DNA]</scope>
</reference>
<sequence>MRKRKLFDKEKRLKDLEIKLSFYEGKLLNQMSTYRGIVSESVASPIKHQELIMLYTHVDDLKKEIEELEAD</sequence>
<dbReference type="AlphaFoldDB" id="A0A0G1DEL6"/>